<organism evidence="1 2">
    <name type="scientific">Kingella bonacorsii</name>
    <dbReference type="NCBI Taxonomy" id="2796361"/>
    <lineage>
        <taxon>Bacteria</taxon>
        <taxon>Pseudomonadati</taxon>
        <taxon>Pseudomonadota</taxon>
        <taxon>Betaproteobacteria</taxon>
        <taxon>Neisseriales</taxon>
        <taxon>Neisseriaceae</taxon>
        <taxon>Kingella</taxon>
    </lineage>
</organism>
<keyword evidence="2" id="KW-1185">Reference proteome</keyword>
<gene>
    <name evidence="1" type="ORF">JDW22_01640</name>
</gene>
<dbReference type="EMBL" id="JAEHNZ010000001">
    <property type="protein sequence ID" value="MBK0395321.1"/>
    <property type="molecule type" value="Genomic_DNA"/>
</dbReference>
<reference evidence="1 2" key="1">
    <citation type="journal article" date="2021" name="Pathogens">
        <title>Isolation and Characterization of Kingella bonacorsii sp. nov., A Novel Kingella Species Detected in a Stable Periodontitis Subject.</title>
        <authorList>
            <person name="Antezack A."/>
            <person name="Boxberger M."/>
            <person name="Rolland C."/>
            <person name="Monnet-Corti V."/>
            <person name="La Scola B."/>
        </authorList>
    </citation>
    <scope>NUCLEOTIDE SEQUENCE [LARGE SCALE GENOMIC DNA]</scope>
    <source>
        <strain evidence="1 2">Marseille-Q4569</strain>
    </source>
</reference>
<evidence type="ECO:0000313" key="2">
    <source>
        <dbReference type="Proteomes" id="UP000614058"/>
    </source>
</evidence>
<accession>A0ABS1BPU9</accession>
<dbReference type="RefSeq" id="WP_200521301.1">
    <property type="nucleotide sequence ID" value="NZ_JAEHNZ010000001.1"/>
</dbReference>
<proteinExistence type="predicted"/>
<evidence type="ECO:0000313" key="1">
    <source>
        <dbReference type="EMBL" id="MBK0395321.1"/>
    </source>
</evidence>
<protein>
    <submittedName>
        <fullName evidence="1">Uncharacterized protein</fullName>
    </submittedName>
</protein>
<dbReference type="Proteomes" id="UP000614058">
    <property type="component" value="Unassembled WGS sequence"/>
</dbReference>
<name>A0ABS1BPU9_9NEIS</name>
<sequence length="204" mass="23903">MKFLNFNYKGQVFDLSHLAPFYCEYIHPASASSDEKIYRCIVEFSGHCFTKSPNQRKGETLASYESELHYSLATETRIFCFERHRYSLQLPQIIKELANRKCFFTSADDKFLTIEVQNEEGKTVDYEIYFSLKKSKEKQCDIHLFINSAYIRSDDYKPVNHPIRRKSISFFVLLHNTLTNKRIKNHAKKYAPETLRGVCTGIAL</sequence>
<comment type="caution">
    <text evidence="1">The sequence shown here is derived from an EMBL/GenBank/DDBJ whole genome shotgun (WGS) entry which is preliminary data.</text>
</comment>